<reference evidence="2 3" key="1">
    <citation type="journal article" date="2021" name="Elife">
        <title>Chloroplast acquisition without the gene transfer in kleptoplastic sea slugs, Plakobranchus ocellatus.</title>
        <authorList>
            <person name="Maeda T."/>
            <person name="Takahashi S."/>
            <person name="Yoshida T."/>
            <person name="Shimamura S."/>
            <person name="Takaki Y."/>
            <person name="Nagai Y."/>
            <person name="Toyoda A."/>
            <person name="Suzuki Y."/>
            <person name="Arimoto A."/>
            <person name="Ishii H."/>
            <person name="Satoh N."/>
            <person name="Nishiyama T."/>
            <person name="Hasebe M."/>
            <person name="Maruyama T."/>
            <person name="Minagawa J."/>
            <person name="Obokata J."/>
            <person name="Shigenobu S."/>
        </authorList>
    </citation>
    <scope>NUCLEOTIDE SEQUENCE [LARGE SCALE GENOMIC DNA]</scope>
</reference>
<proteinExistence type="predicted"/>
<dbReference type="EMBL" id="BLXT01004061">
    <property type="protein sequence ID" value="GFO09177.1"/>
    <property type="molecule type" value="Genomic_DNA"/>
</dbReference>
<feature type="region of interest" description="Disordered" evidence="1">
    <location>
        <begin position="65"/>
        <end position="96"/>
    </location>
</feature>
<name>A0AAV4AQG4_9GAST</name>
<feature type="compositionally biased region" description="Low complexity" evidence="1">
    <location>
        <begin position="69"/>
        <end position="86"/>
    </location>
</feature>
<organism evidence="2 3">
    <name type="scientific">Plakobranchus ocellatus</name>
    <dbReference type="NCBI Taxonomy" id="259542"/>
    <lineage>
        <taxon>Eukaryota</taxon>
        <taxon>Metazoa</taxon>
        <taxon>Spiralia</taxon>
        <taxon>Lophotrochozoa</taxon>
        <taxon>Mollusca</taxon>
        <taxon>Gastropoda</taxon>
        <taxon>Heterobranchia</taxon>
        <taxon>Euthyneura</taxon>
        <taxon>Panpulmonata</taxon>
        <taxon>Sacoglossa</taxon>
        <taxon>Placobranchoidea</taxon>
        <taxon>Plakobranchidae</taxon>
        <taxon>Plakobranchus</taxon>
    </lineage>
</organism>
<feature type="compositionally biased region" description="Polar residues" evidence="1">
    <location>
        <begin position="87"/>
        <end position="96"/>
    </location>
</feature>
<dbReference type="Proteomes" id="UP000735302">
    <property type="component" value="Unassembled WGS sequence"/>
</dbReference>
<sequence length="190" mass="20752">MLIAFTEACRLVLQTVHGGGRAVHGNSKGHLRQFRGGGVVDEYMKFGVPRDIICFTKVNKQRARHMRRSASSLSRSSPSPYSRPSSNHGSSDNESNVDIYDADTELENEDPADGTNLDENVIQNGDVDLNADTEWVLNLNNFPRIPAFTGEPGIQVALADDPIPQTFTILLSLTNCFGHGTLKQIAMPGL</sequence>
<protein>
    <submittedName>
        <fullName evidence="2">Uncharacterized protein</fullName>
    </submittedName>
</protein>
<gene>
    <name evidence="2" type="ORF">PoB_003568200</name>
</gene>
<evidence type="ECO:0000256" key="1">
    <source>
        <dbReference type="SAM" id="MobiDB-lite"/>
    </source>
</evidence>
<keyword evidence="3" id="KW-1185">Reference proteome</keyword>
<accession>A0AAV4AQG4</accession>
<evidence type="ECO:0000313" key="2">
    <source>
        <dbReference type="EMBL" id="GFO09177.1"/>
    </source>
</evidence>
<comment type="caution">
    <text evidence="2">The sequence shown here is derived from an EMBL/GenBank/DDBJ whole genome shotgun (WGS) entry which is preliminary data.</text>
</comment>
<dbReference type="AlphaFoldDB" id="A0AAV4AQG4"/>
<evidence type="ECO:0000313" key="3">
    <source>
        <dbReference type="Proteomes" id="UP000735302"/>
    </source>
</evidence>